<evidence type="ECO:0000256" key="9">
    <source>
        <dbReference type="ARBA" id="ARBA00023170"/>
    </source>
</evidence>
<evidence type="ECO:0000259" key="16">
    <source>
        <dbReference type="SMART" id="SM00079"/>
    </source>
</evidence>
<keyword evidence="4 15" id="KW-0812">Transmembrane</keyword>
<keyword evidence="6" id="KW-0770">Synapse</keyword>
<evidence type="ECO:0000256" key="13">
    <source>
        <dbReference type="ARBA" id="ARBA00023303"/>
    </source>
</evidence>
<evidence type="ECO:0000256" key="12">
    <source>
        <dbReference type="ARBA" id="ARBA00023286"/>
    </source>
</evidence>
<feature type="domain" description="Ionotropic glutamate receptor L-glutamate and glycine-binding" evidence="17">
    <location>
        <begin position="391"/>
        <end position="459"/>
    </location>
</feature>
<evidence type="ECO:0000256" key="11">
    <source>
        <dbReference type="ARBA" id="ARBA00023257"/>
    </source>
</evidence>
<dbReference type="Proteomes" id="UP000677054">
    <property type="component" value="Unassembled WGS sequence"/>
</dbReference>
<keyword evidence="3" id="KW-0813">Transport</keyword>
<dbReference type="SUPFAM" id="SSF53822">
    <property type="entry name" value="Periplasmic binding protein-like I"/>
    <property type="match status" value="1"/>
</dbReference>
<dbReference type="GO" id="GO:0015276">
    <property type="term" value="F:ligand-gated monoatomic ion channel activity"/>
    <property type="evidence" value="ECO:0007669"/>
    <property type="project" value="InterPro"/>
</dbReference>
<comment type="subcellular location">
    <subcellularLocation>
        <location evidence="1">Membrane</location>
        <topology evidence="1">Multi-pass membrane protein</topology>
    </subcellularLocation>
    <subcellularLocation>
        <location evidence="14">Postsynaptic cell membrane</location>
    </subcellularLocation>
</comment>
<evidence type="ECO:0000256" key="1">
    <source>
        <dbReference type="ARBA" id="ARBA00004141"/>
    </source>
</evidence>
<dbReference type="Pfam" id="PF00060">
    <property type="entry name" value="Lig_chan"/>
    <property type="match status" value="3"/>
</dbReference>
<name>A0A7R8X5U8_9CRUS</name>
<dbReference type="FunFam" id="3.40.190.10:FF:000087">
    <property type="entry name" value="glutamate receptor 4 isoform X2"/>
    <property type="match status" value="1"/>
</dbReference>
<evidence type="ECO:0000259" key="17">
    <source>
        <dbReference type="SMART" id="SM00918"/>
    </source>
</evidence>
<keyword evidence="12" id="KW-1071">Ligand-gated ion channel</keyword>
<organism evidence="18">
    <name type="scientific">Darwinula stevensoni</name>
    <dbReference type="NCBI Taxonomy" id="69355"/>
    <lineage>
        <taxon>Eukaryota</taxon>
        <taxon>Metazoa</taxon>
        <taxon>Ecdysozoa</taxon>
        <taxon>Arthropoda</taxon>
        <taxon>Crustacea</taxon>
        <taxon>Oligostraca</taxon>
        <taxon>Ostracoda</taxon>
        <taxon>Podocopa</taxon>
        <taxon>Podocopida</taxon>
        <taxon>Darwinulocopina</taxon>
        <taxon>Darwinuloidea</taxon>
        <taxon>Darwinulidae</taxon>
        <taxon>Darwinula</taxon>
    </lineage>
</organism>
<dbReference type="EMBL" id="CAJPEV010000096">
    <property type="protein sequence ID" value="CAG0880491.1"/>
    <property type="molecule type" value="Genomic_DNA"/>
</dbReference>
<feature type="transmembrane region" description="Helical" evidence="15">
    <location>
        <begin position="665"/>
        <end position="683"/>
    </location>
</feature>
<keyword evidence="19" id="KW-1185">Reference proteome</keyword>
<comment type="similarity">
    <text evidence="2">Belongs to the glutamate-gated ion channel (TC 1.A.10.1) family.</text>
</comment>
<dbReference type="Gene3D" id="3.40.190.10">
    <property type="entry name" value="Periplasmic binding protein-like II"/>
    <property type="match status" value="3"/>
</dbReference>
<dbReference type="FunFam" id="3.40.190.10:FF:000024">
    <property type="entry name" value="Glutamate receptor, ionotropic, delta 1"/>
    <property type="match status" value="1"/>
</dbReference>
<sequence length="1046" mass="118607">MQHAWFGYGVLRSPYKDEDQNSVGGRSGFSHPPPPHPLCSFNNPVLLFGLLRLQQMFGELEHLNTSQRITVSIVKRIQSVNETLDFLRSLEGNNRESRKYVVLDSSAEKARQLIIQHVRDISLGRRNYHYLLSGLVMDDPWDSEVKEFGALNITGFKLVDSEKVQRLLENEDWRKVIANIGMQSISAEAAMLYDTVSVLEGTVDSMSKKPFFLGPRNPEGKGHACFGSSDHVVPWEFGEKFSTEMRKVKLSGLTGTLSFDKNGKRVGFSLDVVEMTIHSELAKIGSWSDETGFSITPVNKKRLQKPTFITANMTLIITSIYSLRSETGALRGDICVIVSIHRYSPEIRGRAGRRICFVFGFSNRWQTCGHSVCIFSLSLGTILLFAFQEEPYLTLKKPEPGEVLEGNDRYEGYCKDLMDLIAEKKGYQYEIRVVKDGRYGAKKPDAPGGWDGMVGELIRHVSSLLIHVINHEARPEADVAVAPMTITHDRERVIYFTKPFMNLGISIMIKKPARQKPGVFSFMSPFSKSVWLSVGLTFLVVSFVLFLAQRYSVVGWRRQTTRSGRVLLINDFNIRNSMWFSLGAVVKQSNWPMPSSFWHTRYFIHTVRVQEADIAIAPLTITSERERVISFSKPFMSLGISIMIKKPVKQNPGFFSFMNPLSKEIWMCVIFAYVGVSIVLFLVSRFSPYEWRIEETLAGTKVVNELSFRNSLWFSLGAFMQQGSEISPRSELEEMYFLTMLFPCFPIIPEELGFRRSTSGRIVGGVWWFFTLILISSYTANLAAFLTVERMVTPINSADDLARQTDVEYGTLRSGSTQEFFRVSSLYHLFLRSRIAVYQRMWEFMSSRKHVFLDTYDEGIARVRSSKGKYALLVESTKNDYINERAPCDTMKVGRNLDAKGYGVATPLESPLKDEINLAVLELKENGDLARLENKWWYDRSECSSNDKTETSQNELNLGNVAGIFFILIGGLVLALIVALMEFCYKSSVESRKEKVSLSEAMKSKAKLSITGGKENEDGRVEESLSPHVIYGPRRNSTYSNAHTQV</sequence>
<evidence type="ECO:0000256" key="8">
    <source>
        <dbReference type="ARBA" id="ARBA00023136"/>
    </source>
</evidence>
<dbReference type="InterPro" id="IPR001320">
    <property type="entry name" value="Iontro_rcpt_C"/>
</dbReference>
<dbReference type="Gene3D" id="1.10.287.70">
    <property type="match status" value="2"/>
</dbReference>
<keyword evidence="10" id="KW-0325">Glycoprotein</keyword>
<dbReference type="SMART" id="SM00079">
    <property type="entry name" value="PBPe"/>
    <property type="match status" value="1"/>
</dbReference>
<dbReference type="Gene3D" id="3.40.50.2300">
    <property type="match status" value="2"/>
</dbReference>
<feature type="transmembrane region" description="Helical" evidence="15">
    <location>
        <begin position="766"/>
        <end position="788"/>
    </location>
</feature>
<keyword evidence="13" id="KW-0407">Ion channel</keyword>
<dbReference type="GO" id="GO:0045211">
    <property type="term" value="C:postsynaptic membrane"/>
    <property type="evidence" value="ECO:0007669"/>
    <property type="project" value="UniProtKB-SubCell"/>
</dbReference>
<evidence type="ECO:0000256" key="6">
    <source>
        <dbReference type="ARBA" id="ARBA00023018"/>
    </source>
</evidence>
<dbReference type="Pfam" id="PF01094">
    <property type="entry name" value="ANF_receptor"/>
    <property type="match status" value="1"/>
</dbReference>
<dbReference type="Pfam" id="PF10613">
    <property type="entry name" value="Lig_chan-Glu_bd"/>
    <property type="match status" value="2"/>
</dbReference>
<evidence type="ECO:0000256" key="10">
    <source>
        <dbReference type="ARBA" id="ARBA00023180"/>
    </source>
</evidence>
<proteinExistence type="inferred from homology"/>
<evidence type="ECO:0000256" key="15">
    <source>
        <dbReference type="SAM" id="Phobius"/>
    </source>
</evidence>
<evidence type="ECO:0000256" key="4">
    <source>
        <dbReference type="ARBA" id="ARBA00022692"/>
    </source>
</evidence>
<evidence type="ECO:0000313" key="19">
    <source>
        <dbReference type="Proteomes" id="UP000677054"/>
    </source>
</evidence>
<evidence type="ECO:0000256" key="7">
    <source>
        <dbReference type="ARBA" id="ARBA00023065"/>
    </source>
</evidence>
<keyword evidence="8 15" id="KW-0472">Membrane</keyword>
<protein>
    <recommendedName>
        <fullName evidence="20">Ionotropic glutamate receptor</fullName>
    </recommendedName>
</protein>
<dbReference type="InterPro" id="IPR019594">
    <property type="entry name" value="Glu/Gly-bd"/>
</dbReference>
<reference evidence="18" key="1">
    <citation type="submission" date="2020-11" db="EMBL/GenBank/DDBJ databases">
        <authorList>
            <person name="Tran Van P."/>
        </authorList>
    </citation>
    <scope>NUCLEOTIDE SEQUENCE</scope>
</reference>
<dbReference type="AlphaFoldDB" id="A0A7R8X5U8"/>
<keyword evidence="7" id="KW-0406">Ion transport</keyword>
<feature type="transmembrane region" description="Helical" evidence="15">
    <location>
        <begin position="529"/>
        <end position="548"/>
    </location>
</feature>
<evidence type="ECO:0000256" key="14">
    <source>
        <dbReference type="ARBA" id="ARBA00034100"/>
    </source>
</evidence>
<dbReference type="InterPro" id="IPR015683">
    <property type="entry name" value="Ionotropic_Glu_rcpt"/>
</dbReference>
<keyword evidence="11" id="KW-0628">Postsynaptic cell membrane</keyword>
<evidence type="ECO:0008006" key="20">
    <source>
        <dbReference type="Google" id="ProtNLM"/>
    </source>
</evidence>
<dbReference type="InterPro" id="IPR028082">
    <property type="entry name" value="Peripla_BP_I"/>
</dbReference>
<gene>
    <name evidence="18" type="ORF">DSTB1V02_LOCUS1100</name>
</gene>
<dbReference type="InterPro" id="IPR001828">
    <property type="entry name" value="ANF_lig-bd_rcpt"/>
</dbReference>
<dbReference type="PANTHER" id="PTHR18966">
    <property type="entry name" value="IONOTROPIC GLUTAMATE RECEPTOR"/>
    <property type="match status" value="1"/>
</dbReference>
<keyword evidence="5 15" id="KW-1133">Transmembrane helix</keyword>
<dbReference type="EMBL" id="LR899613">
    <property type="protein sequence ID" value="CAD7241098.1"/>
    <property type="molecule type" value="Genomic_DNA"/>
</dbReference>
<evidence type="ECO:0000313" key="18">
    <source>
        <dbReference type="EMBL" id="CAD7241098.1"/>
    </source>
</evidence>
<feature type="domain" description="Ionotropic glutamate receptor C-terminal" evidence="16">
    <location>
        <begin position="381"/>
        <end position="939"/>
    </location>
</feature>
<accession>A0A7R8X5U8</accession>
<evidence type="ECO:0000256" key="5">
    <source>
        <dbReference type="ARBA" id="ARBA00022989"/>
    </source>
</evidence>
<keyword evidence="9" id="KW-0675">Receptor</keyword>
<dbReference type="SMART" id="SM00918">
    <property type="entry name" value="Lig_chan-Glu_bd"/>
    <property type="match status" value="1"/>
</dbReference>
<feature type="transmembrane region" description="Helical" evidence="15">
    <location>
        <begin position="961"/>
        <end position="985"/>
    </location>
</feature>
<evidence type="ECO:0000256" key="3">
    <source>
        <dbReference type="ARBA" id="ARBA00022448"/>
    </source>
</evidence>
<evidence type="ECO:0000256" key="2">
    <source>
        <dbReference type="ARBA" id="ARBA00008685"/>
    </source>
</evidence>
<dbReference type="OrthoDB" id="5984008at2759"/>
<dbReference type="SUPFAM" id="SSF53850">
    <property type="entry name" value="Periplasmic binding protein-like II"/>
    <property type="match status" value="2"/>
</dbReference>